<dbReference type="EMBL" id="ACHB01000033">
    <property type="protein sequence ID" value="EEI93102.1"/>
    <property type="molecule type" value="Genomic_DNA"/>
</dbReference>
<dbReference type="RefSeq" id="WP_003007259.1">
    <property type="nucleotide sequence ID" value="NZ_GG668631.1"/>
</dbReference>
<name>C2FVP4_SPHSI</name>
<evidence type="ECO:0000313" key="2">
    <source>
        <dbReference type="EMBL" id="EEI93102.1"/>
    </source>
</evidence>
<protein>
    <submittedName>
        <fullName evidence="2">Uncharacterized protein</fullName>
    </submittedName>
</protein>
<reference evidence="2 3" key="1">
    <citation type="submission" date="2009-01" db="EMBL/GenBank/DDBJ databases">
        <authorList>
            <person name="Qin X."/>
            <person name="Bachman B."/>
            <person name="Battles P."/>
            <person name="Bell A."/>
            <person name="Bess C."/>
            <person name="Bickham C."/>
            <person name="Chaboub L."/>
            <person name="Chen D."/>
            <person name="Coyle M."/>
            <person name="Deiros D.R."/>
            <person name="Dinh H."/>
            <person name="Forbes L."/>
            <person name="Fowler G."/>
            <person name="Francisco L."/>
            <person name="Fu Q."/>
            <person name="Gubbala S."/>
            <person name="Hale W."/>
            <person name="Han Y."/>
            <person name="Hemphill L."/>
            <person name="Highlander S.K."/>
            <person name="Hirani K."/>
            <person name="Hogues M."/>
            <person name="Jackson L."/>
            <person name="Jakkamsetti A."/>
            <person name="Javaid M."/>
            <person name="Jiang H."/>
            <person name="Korchina V."/>
            <person name="Kovar C."/>
            <person name="Lara F."/>
            <person name="Lee S."/>
            <person name="Mata R."/>
            <person name="Mathew T."/>
            <person name="Moen C."/>
            <person name="Morales K."/>
            <person name="Munidasa M."/>
            <person name="Nazareth L."/>
            <person name="Ngo R."/>
            <person name="Nguyen L."/>
            <person name="Okwuonu G."/>
            <person name="Ongeri F."/>
            <person name="Patil S."/>
            <person name="Petrosino J."/>
            <person name="Pham C."/>
            <person name="Pham P."/>
            <person name="Pu L.-L."/>
            <person name="Puazo M."/>
            <person name="Raj R."/>
            <person name="Reid J."/>
            <person name="Rouhana J."/>
            <person name="Saada N."/>
            <person name="Shang Y."/>
            <person name="Simmons D."/>
            <person name="Thornton R."/>
            <person name="Warren J."/>
            <person name="Weissenberger G."/>
            <person name="Zhang J."/>
            <person name="Zhang L."/>
            <person name="Zhou C."/>
            <person name="Zhu D."/>
            <person name="Muzny D."/>
            <person name="Worley K."/>
            <person name="Gibbs R."/>
        </authorList>
    </citation>
    <scope>NUCLEOTIDE SEQUENCE [LARGE SCALE GENOMIC DNA]</scope>
    <source>
        <strain evidence="2 3">ATCC 33300</strain>
    </source>
</reference>
<dbReference type="Proteomes" id="UP000006241">
    <property type="component" value="Unassembled WGS sequence"/>
</dbReference>
<feature type="coiled-coil region" evidence="1">
    <location>
        <begin position="90"/>
        <end position="144"/>
    </location>
</feature>
<evidence type="ECO:0000313" key="3">
    <source>
        <dbReference type="Proteomes" id="UP000006241"/>
    </source>
</evidence>
<dbReference type="AlphaFoldDB" id="C2FVP4"/>
<organism evidence="2 3">
    <name type="scientific">Sphingobacterium spiritivorum ATCC 33300</name>
    <dbReference type="NCBI Taxonomy" id="525372"/>
    <lineage>
        <taxon>Bacteria</taxon>
        <taxon>Pseudomonadati</taxon>
        <taxon>Bacteroidota</taxon>
        <taxon>Sphingobacteriia</taxon>
        <taxon>Sphingobacteriales</taxon>
        <taxon>Sphingobacteriaceae</taxon>
        <taxon>Sphingobacterium</taxon>
    </lineage>
</organism>
<sequence>MVLFFIFCAYTFAQSSGTGKESNSNTSTTFPSEKELPLYNLFYLSKLIANSNSDIITKDRIYQALTQQIGKVKTESLFIDTLYKNSSNFIRNYENDKIEILEDLIKTNKEKSTKIKSDTLINNLRETKKEIDSLKIALFNLNNSISKWNSLKSELDSIKIDSTKVDSVYKVKKKLVLKQLASKINSQQFLETTTAHNIDLYSNDSLKQFFNCLKNIIENEQLSIEKPDPLQKEITKKDSLYKSELRAATRKLINEYTPSLELKQYVEYSAETKNNQNTQISIITASQNAQQSLSYSGLNIPSQSQMIEAMAIFLAKRAKQEAAIWFMDQLRERVKNPLIYDTFPETIALLDNLEEYHTANFGKSWRYAIANDFVKMPKNLVNGNWIKQTLPADKQKDLKIAVDFGYDLNSLIMERYNYRDIIRNFYLNPAYAKNNDTELSKSLRKSFVVLYIATNELFTLHTVDNKPTYRLLSYEELKTLDRNQWNTFIELLGLKYGSEFSDLYKNNDNQAKDYQNIIKWMSNLLISLNQFDKINQEQQQLLKSDKSDNTGQSLTSIWKVLDQVIKGIDITPYTGGVSNSPMSKHLESVQHILGIIEDIQQKNFTAATQKTLKLADQFYGNKYESADLNKMSLNIKDNFLILKSGGEKEIFKTKFTLPGISQLAIQQTKDALEVKYWKTNNSDPITLTKKELEQIKRIALITGHLNEKEKRKVLKQSLETSLNALLVDDKIKFLIKSAVDEKNLAFFEMMNLYDKIVLQSDIKALQESIITYSKKLSVDDIKNIQRFIYSNDSSQFGSTYLHKYGEQLLKLTSFFGDVMATQDANALAQVIESYALPPTSYKLKQKMKTSVDLNAYVGAFGGKLFTHKYASLSKQFTGGITAPIGITYKNNGLFKHVNLHAQLLDLGNIVNHYLVTPDSAYNKEVHFTEVFSPGLNLLYSIKNTPLVIFAGGKGIPLKSYYDETQNTKMNTRVIDAWVFSLGLKLDIPLLNLYSR</sequence>
<evidence type="ECO:0000256" key="1">
    <source>
        <dbReference type="SAM" id="Coils"/>
    </source>
</evidence>
<proteinExistence type="predicted"/>
<keyword evidence="1" id="KW-0175">Coiled coil</keyword>
<gene>
    <name evidence="2" type="ORF">HMPREF0765_1400</name>
</gene>
<dbReference type="HOGENOM" id="CLU_300693_0_0_10"/>
<accession>C2FVP4</accession>
<comment type="caution">
    <text evidence="2">The sequence shown here is derived from an EMBL/GenBank/DDBJ whole genome shotgun (WGS) entry which is preliminary data.</text>
</comment>